<organism evidence="2 3">
    <name type="scientific">Actinacidiphila reveromycinica</name>
    <dbReference type="NCBI Taxonomy" id="659352"/>
    <lineage>
        <taxon>Bacteria</taxon>
        <taxon>Bacillati</taxon>
        <taxon>Actinomycetota</taxon>
        <taxon>Actinomycetes</taxon>
        <taxon>Kitasatosporales</taxon>
        <taxon>Streptomycetaceae</taxon>
        <taxon>Actinacidiphila</taxon>
    </lineage>
</organism>
<reference evidence="2 3" key="1">
    <citation type="journal article" date="2010" name="J. Bacteriol.">
        <title>Biochemical characterization of a novel indole prenyltransferase from Streptomyces sp. SN-593.</title>
        <authorList>
            <person name="Takahashi S."/>
            <person name="Takagi H."/>
            <person name="Toyoda A."/>
            <person name="Uramoto M."/>
            <person name="Nogawa T."/>
            <person name="Ueki M."/>
            <person name="Sakaki Y."/>
            <person name="Osada H."/>
        </authorList>
    </citation>
    <scope>NUCLEOTIDE SEQUENCE [LARGE SCALE GENOMIC DNA]</scope>
    <source>
        <strain evidence="2 3">SN-593</strain>
    </source>
</reference>
<sequence>MRPLRIVVLAAALTTMSATVAQGAAPPADAAASAAAAPSATAATTICNSYCDARDPALSTQDRQPVSATVNSRSIVLHFDDNDAMAWASIGNGGAGDEVWLDRSMDGGRTWSAGSKLGDTKVPSGSGGWRTLMYNVDDWNNEGVGAVRACGEASGSTAIACTSWARTTWNAWSRGTAAATALMMSYDRGTKLFGGNGWWTSANALTAIIDDARISGMPSYKYAISETYNANINAQDGNFTNSYLDDTGWWGLAWVDAYDATGDSRYLATARADADHMADNWNTVCGGGVRWNTGGEYKNAITNELYLYLDAALHNRISGDTTYLGRANTEWSWFQNSGMINGDHMINDGLSDACVNNGQTTWTYNQGVVLGGLTELYKATGNSGLLDTARTLANASTVKLQTAGVLREPGEGDSCTGDGPSFKGAYVRGLGKLNTQLSDHPYAADLTAWANSAYAHDRNSLDQYGPHWAGGTGSSDYGCQQSVLDLLNAAG</sequence>
<dbReference type="GO" id="GO:0005975">
    <property type="term" value="P:carbohydrate metabolic process"/>
    <property type="evidence" value="ECO:0007669"/>
    <property type="project" value="InterPro"/>
</dbReference>
<evidence type="ECO:0000313" key="2">
    <source>
        <dbReference type="EMBL" id="BBA96251.1"/>
    </source>
</evidence>
<evidence type="ECO:0000313" key="3">
    <source>
        <dbReference type="Proteomes" id="UP000595703"/>
    </source>
</evidence>
<dbReference type="AlphaFoldDB" id="A0A7U3UPA6"/>
<feature type="signal peptide" evidence="1">
    <location>
        <begin position="1"/>
        <end position="21"/>
    </location>
</feature>
<dbReference type="KEGG" id="arev:RVR_1461"/>
<reference evidence="2 3" key="4">
    <citation type="journal article" date="2020" name="Sci. Rep.">
        <title>beta-carboline chemical signals induce reveromycin production through a LuxR family regulator in Streptomyces sp. SN-593.</title>
        <authorList>
            <person name="Panthee S."/>
            <person name="Kito N."/>
            <person name="Hayashi T."/>
            <person name="Shimizu T."/>
            <person name="Ishikawa J."/>
            <person name="Hamamoto H."/>
            <person name="Osada H."/>
            <person name="Takahashi S."/>
        </authorList>
    </citation>
    <scope>NUCLEOTIDE SEQUENCE [LARGE SCALE GENOMIC DNA]</scope>
    <source>
        <strain evidence="2 3">SN-593</strain>
    </source>
</reference>
<dbReference type="InterPro" id="IPR005198">
    <property type="entry name" value="Glyco_hydro_76"/>
</dbReference>
<protein>
    <submittedName>
        <fullName evidence="2">Putative glycosyl hydrolase</fullName>
    </submittedName>
</protein>
<dbReference type="InterPro" id="IPR008928">
    <property type="entry name" value="6-hairpin_glycosidase_sf"/>
</dbReference>
<reference evidence="2 3" key="3">
    <citation type="journal article" date="2011" name="Nat. Chem. Biol.">
        <title>Reveromycin A biosynthesis uses RevG and RevJ for stereospecific spiroacetal formation.</title>
        <authorList>
            <person name="Takahashi S."/>
            <person name="Toyoda A."/>
            <person name="Sekiyama Y."/>
            <person name="Takagi H."/>
            <person name="Nogawa T."/>
            <person name="Uramoto M."/>
            <person name="Suzuki R."/>
            <person name="Koshino H."/>
            <person name="Kumano T."/>
            <person name="Panthee S."/>
            <person name="Dairi T."/>
            <person name="Ishikawa J."/>
            <person name="Ikeda H."/>
            <person name="Sakaki Y."/>
            <person name="Osada H."/>
        </authorList>
    </citation>
    <scope>NUCLEOTIDE SEQUENCE [LARGE SCALE GENOMIC DNA]</scope>
    <source>
        <strain evidence="2 3">SN-593</strain>
    </source>
</reference>
<dbReference type="Gene3D" id="1.50.10.20">
    <property type="match status" value="1"/>
</dbReference>
<keyword evidence="3" id="KW-1185">Reference proteome</keyword>
<dbReference type="Pfam" id="PF03663">
    <property type="entry name" value="Glyco_hydro_76"/>
    <property type="match status" value="1"/>
</dbReference>
<dbReference type="GO" id="GO:0016787">
    <property type="term" value="F:hydrolase activity"/>
    <property type="evidence" value="ECO:0007669"/>
    <property type="project" value="UniProtKB-KW"/>
</dbReference>
<keyword evidence="1" id="KW-0732">Signal</keyword>
<dbReference type="InterPro" id="IPR053169">
    <property type="entry name" value="MUG_Protein"/>
</dbReference>
<proteinExistence type="predicted"/>
<reference evidence="2 3" key="2">
    <citation type="journal article" date="2011" name="J. Antibiot.">
        <title>Furaquinocins I and J: novel polyketide isoprenoid hybrid compounds from Streptomyces reveromyceticus SN-593.</title>
        <authorList>
            <person name="Panthee S."/>
            <person name="Takahashi S."/>
            <person name="Takagi H."/>
            <person name="Nogawa T."/>
            <person name="Oowada E."/>
            <person name="Uramoto M."/>
            <person name="Osada H."/>
        </authorList>
    </citation>
    <scope>NUCLEOTIDE SEQUENCE [LARGE SCALE GENOMIC DNA]</scope>
    <source>
        <strain evidence="2 3">SN-593</strain>
    </source>
</reference>
<accession>A0A7U3UPA6</accession>
<evidence type="ECO:0000256" key="1">
    <source>
        <dbReference type="SAM" id="SignalP"/>
    </source>
</evidence>
<keyword evidence="2" id="KW-0378">Hydrolase</keyword>
<dbReference type="Proteomes" id="UP000595703">
    <property type="component" value="Chromosome"/>
</dbReference>
<feature type="chain" id="PRO_5038883687" evidence="1">
    <location>
        <begin position="22"/>
        <end position="491"/>
    </location>
</feature>
<name>A0A7U3UPA6_9ACTN</name>
<dbReference type="PANTHER" id="PTHR47791:SF1">
    <property type="entry name" value="ENDO MANNANASE, GH76 FAMILY (EUROFUNG)"/>
    <property type="match status" value="1"/>
</dbReference>
<dbReference type="PANTHER" id="PTHR47791">
    <property type="entry name" value="MEIOTICALLY UP-REGULATED GENE 191 PROTEIN"/>
    <property type="match status" value="1"/>
</dbReference>
<dbReference type="EMBL" id="AP018365">
    <property type="protein sequence ID" value="BBA96251.1"/>
    <property type="molecule type" value="Genomic_DNA"/>
</dbReference>
<gene>
    <name evidence="2" type="ORF">RVR_1461</name>
</gene>
<dbReference type="SUPFAM" id="SSF48208">
    <property type="entry name" value="Six-hairpin glycosidases"/>
    <property type="match status" value="1"/>
</dbReference>